<feature type="binding site" evidence="1">
    <location>
        <position position="41"/>
    </location>
    <ligand>
        <name>S-adenosyl-L-methionine</name>
        <dbReference type="ChEBI" id="CHEBI:59789"/>
    </ligand>
</feature>
<dbReference type="HAMAP" id="MF_00934">
    <property type="entry name" value="23SrRNA_methyltr_J"/>
    <property type="match status" value="1"/>
</dbReference>
<dbReference type="EnsemblBacteria" id="ABC22738">
    <property type="protein sequence ID" value="ABC22738"/>
    <property type="gene ID" value="Rru_A1938"/>
</dbReference>
<accession>Q2RT07</accession>
<dbReference type="PhylomeDB" id="Q2RT07"/>
<dbReference type="PANTHER" id="PTHR37426:SF1">
    <property type="entry name" value="RIBOSOMAL RNA LARGE SUBUNIT METHYLTRANSFERASE J"/>
    <property type="match status" value="1"/>
</dbReference>
<feature type="binding site" evidence="1">
    <location>
        <position position="18"/>
    </location>
    <ligand>
        <name>S-adenosyl-L-methionine</name>
        <dbReference type="ChEBI" id="CHEBI:59789"/>
    </ligand>
</feature>
<dbReference type="eggNOG" id="COG2961">
    <property type="taxonomic scope" value="Bacteria"/>
</dbReference>
<dbReference type="Pfam" id="PF04378">
    <property type="entry name" value="RsmJ"/>
    <property type="match status" value="1"/>
</dbReference>
<reference evidence="2 3" key="1">
    <citation type="journal article" date="2011" name="Stand. Genomic Sci.">
        <title>Complete genome sequence of Rhodospirillum rubrum type strain (S1).</title>
        <authorList>
            <person name="Munk A.C."/>
            <person name="Copeland A."/>
            <person name="Lucas S."/>
            <person name="Lapidus A."/>
            <person name="Del Rio T.G."/>
            <person name="Barry K."/>
            <person name="Detter J.C."/>
            <person name="Hammon N."/>
            <person name="Israni S."/>
            <person name="Pitluck S."/>
            <person name="Brettin T."/>
            <person name="Bruce D."/>
            <person name="Han C."/>
            <person name="Tapia R."/>
            <person name="Gilna P."/>
            <person name="Schmutz J."/>
            <person name="Larimer F."/>
            <person name="Land M."/>
            <person name="Kyrpides N.C."/>
            <person name="Mavromatis K."/>
            <person name="Richardson P."/>
            <person name="Rohde M."/>
            <person name="Goker M."/>
            <person name="Klenk H.P."/>
            <person name="Zhang Y."/>
            <person name="Roberts G.P."/>
            <person name="Reslewic S."/>
            <person name="Schwartz D.C."/>
        </authorList>
    </citation>
    <scope>NUCLEOTIDE SEQUENCE [LARGE SCALE GENOMIC DNA]</scope>
    <source>
        <strain evidence="3">ATCC 11170 / ATH 1.1.1 / DSM 467 / LMG 4362 / NCIMB 8255 / S1</strain>
    </source>
</reference>
<feature type="site" description="Interaction with substrate rRNA" evidence="1">
    <location>
        <position position="3"/>
    </location>
</feature>
<evidence type="ECO:0000313" key="2">
    <source>
        <dbReference type="EMBL" id="ABC22738.1"/>
    </source>
</evidence>
<sequence length="287" mass="32071">MNYDHAYHAGNFADVLKHTVLALCLNHLTRKPKPFFVLDTHAGQGRFDLAGPEAEKTGEARGGIFRLLEAPDLPEALAPYLAQVRRLGMVEGTLRRYPGSPLLARALMRPGDRLVAAELHPVHGESLARLMRGDRDTRIEARDGYEALKALVPPPERRGLVLIDPPFERTDEFTALERAVTALVGRWRAGTCVIWYPIKDEPAVRRFHQTLKDRLDVPTLIAELWVRPRFPPLKLNGTGLVILNPPYPLHTALPEVLPWLAGVLAEPGGGDWRLDWLIEERMGPCPG</sequence>
<dbReference type="Gene3D" id="3.40.50.150">
    <property type="entry name" value="Vaccinia Virus protein VP39"/>
    <property type="match status" value="1"/>
</dbReference>
<organism evidence="2 3">
    <name type="scientific">Rhodospirillum rubrum (strain ATCC 11170 / ATH 1.1.1 / DSM 467 / LMG 4362 / NCIMB 8255 / S1)</name>
    <dbReference type="NCBI Taxonomy" id="269796"/>
    <lineage>
        <taxon>Bacteria</taxon>
        <taxon>Pseudomonadati</taxon>
        <taxon>Pseudomonadota</taxon>
        <taxon>Alphaproteobacteria</taxon>
        <taxon>Rhodospirillales</taxon>
        <taxon>Rhodospirillaceae</taxon>
        <taxon>Rhodospirillum</taxon>
    </lineage>
</organism>
<comment type="catalytic activity">
    <reaction evidence="1">
        <text>adenosine(2030) in 23S rRNA + S-adenosyl-L-methionine = N(6)-methyladenosine(2030) in 23S rRNA + S-adenosyl-L-homocysteine + H(+)</text>
        <dbReference type="Rhea" id="RHEA:43736"/>
        <dbReference type="Rhea" id="RHEA-COMP:10668"/>
        <dbReference type="Rhea" id="RHEA-COMP:10669"/>
        <dbReference type="ChEBI" id="CHEBI:15378"/>
        <dbReference type="ChEBI" id="CHEBI:57856"/>
        <dbReference type="ChEBI" id="CHEBI:59789"/>
        <dbReference type="ChEBI" id="CHEBI:74411"/>
        <dbReference type="ChEBI" id="CHEBI:74449"/>
        <dbReference type="EC" id="2.1.1.266"/>
    </reaction>
</comment>
<dbReference type="HOGENOM" id="CLU_061769_0_0_5"/>
<dbReference type="AlphaFoldDB" id="Q2RT07"/>
<dbReference type="STRING" id="269796.Rru_A1938"/>
<evidence type="ECO:0000313" key="3">
    <source>
        <dbReference type="Proteomes" id="UP000001929"/>
    </source>
</evidence>
<keyword evidence="1" id="KW-0698">rRNA processing</keyword>
<keyword evidence="3" id="KW-1185">Reference proteome</keyword>
<comment type="similarity">
    <text evidence="1">Belongs to the RlmJ family.</text>
</comment>
<dbReference type="PANTHER" id="PTHR37426">
    <property type="entry name" value="RIBOSOMAL RNA LARGE SUBUNIT METHYLTRANSFERASE J"/>
    <property type="match status" value="1"/>
</dbReference>
<comment type="function">
    <text evidence="1">Specifically methylates the adenine in position 2030 of 23S rRNA.</text>
</comment>
<dbReference type="KEGG" id="rru:Rru_A1938"/>
<proteinExistence type="inferred from homology"/>
<dbReference type="EMBL" id="CP000230">
    <property type="protein sequence ID" value="ABC22738.1"/>
    <property type="molecule type" value="Genomic_DNA"/>
</dbReference>
<feature type="active site" description="Proton acceptor" evidence="1">
    <location>
        <position position="164"/>
    </location>
</feature>
<keyword evidence="1" id="KW-0489">Methyltransferase</keyword>
<dbReference type="InterPro" id="IPR007473">
    <property type="entry name" value="RlmJ"/>
</dbReference>
<dbReference type="EC" id="2.1.1.266" evidence="1"/>
<dbReference type="SUPFAM" id="SSF53335">
    <property type="entry name" value="S-adenosyl-L-methionine-dependent methyltransferases"/>
    <property type="match status" value="1"/>
</dbReference>
<comment type="subunit">
    <text evidence="1">Monomer.</text>
</comment>
<dbReference type="InterPro" id="IPR029063">
    <property type="entry name" value="SAM-dependent_MTases_sf"/>
</dbReference>
<feature type="binding site" evidence="1">
    <location>
        <position position="100"/>
    </location>
    <ligand>
        <name>S-adenosyl-L-methionine</name>
        <dbReference type="ChEBI" id="CHEBI:59789"/>
    </ligand>
</feature>
<evidence type="ECO:0000256" key="1">
    <source>
        <dbReference type="HAMAP-Rule" id="MF_00934"/>
    </source>
</evidence>
<keyword evidence="1" id="KW-0694">RNA-binding</keyword>
<dbReference type="GO" id="GO:0003723">
    <property type="term" value="F:RNA binding"/>
    <property type="evidence" value="ECO:0007669"/>
    <property type="project" value="UniProtKB-UniRule"/>
</dbReference>
<keyword evidence="1" id="KW-0949">S-adenosyl-L-methionine</keyword>
<feature type="binding site" evidence="1">
    <location>
        <position position="164"/>
    </location>
    <ligand>
        <name>S-adenosyl-L-methionine</name>
        <dbReference type="ChEBI" id="CHEBI:59789"/>
    </ligand>
</feature>
<dbReference type="PATRIC" id="fig|269796.9.peg.2021"/>
<name>Q2RT07_RHORT</name>
<dbReference type="GO" id="GO:0036307">
    <property type="term" value="F:23S rRNA (adenine(2030)-N(6))-methyltransferase activity"/>
    <property type="evidence" value="ECO:0007669"/>
    <property type="project" value="UniProtKB-UniRule"/>
</dbReference>
<dbReference type="GO" id="GO:0005829">
    <property type="term" value="C:cytosol"/>
    <property type="evidence" value="ECO:0007669"/>
    <property type="project" value="TreeGrafter"/>
</dbReference>
<dbReference type="Proteomes" id="UP000001929">
    <property type="component" value="Chromosome"/>
</dbReference>
<keyword evidence="1" id="KW-0808">Transferase</keyword>
<feature type="binding site" evidence="1">
    <location>
        <begin position="143"/>
        <end position="144"/>
    </location>
    <ligand>
        <name>S-adenosyl-L-methionine</name>
        <dbReference type="ChEBI" id="CHEBI:59789"/>
    </ligand>
</feature>
<protein>
    <recommendedName>
        <fullName evidence="1">Ribosomal RNA large subunit methyltransferase J</fullName>
        <ecNumber evidence="1">2.1.1.266</ecNumber>
    </recommendedName>
    <alternativeName>
        <fullName evidence="1">23S rRNA (adenine(2030)-N6)-methyltransferase</fullName>
    </alternativeName>
    <alternativeName>
        <fullName evidence="1">23S rRNA m6A2030 methyltransferase</fullName>
    </alternativeName>
</protein>
<feature type="binding site" evidence="1">
    <location>
        <position position="118"/>
    </location>
    <ligand>
        <name>S-adenosyl-L-methionine</name>
        <dbReference type="ChEBI" id="CHEBI:59789"/>
    </ligand>
</feature>
<gene>
    <name evidence="1" type="primary">rlmJ</name>
    <name evidence="2" type="ordered locus">Rru_A1938</name>
</gene>
<dbReference type="GO" id="GO:0070475">
    <property type="term" value="P:rRNA base methylation"/>
    <property type="evidence" value="ECO:0007669"/>
    <property type="project" value="UniProtKB-UniRule"/>
</dbReference>